<sequence length="290" mass="32869">MSKKEDKPAQIFFDYKNVIETLSRVEEAFAVRRLKCHSGSALGSLFSSIRRIAKKSEKLNERQWKISFIKSTEAIRILNAVEAVLDDIGAQEAIHRITTSDMNLGTRQESNGKDALWELDLYRRFKLGGVPVSFEEPDLVVSLGESYGEYAIACKKIYSRASVQESFKGGCNQLETHGKPGVIAFNLDDVLPRGPLFEFSTATELKQRIDKFNTKFIRENERHFVRMASRGACDGVLVSTSFIAHVPDMNPPVNVIRTSAAWTSRKEPNVQDRFKAFIECHDRIYENARV</sequence>
<accession>A0A1H5AUX6</accession>
<gene>
    <name evidence="1" type="ORF">SAMN04490194_0435</name>
</gene>
<dbReference type="RefSeq" id="WP_084318241.1">
    <property type="nucleotide sequence ID" value="NZ_FNTY01000001.1"/>
</dbReference>
<evidence type="ECO:0000313" key="2">
    <source>
        <dbReference type="Proteomes" id="UP000198985"/>
    </source>
</evidence>
<proteinExistence type="predicted"/>
<dbReference type="Proteomes" id="UP000198985">
    <property type="component" value="Unassembled WGS sequence"/>
</dbReference>
<dbReference type="EMBL" id="FNTY01000001">
    <property type="protein sequence ID" value="SED45641.1"/>
    <property type="molecule type" value="Genomic_DNA"/>
</dbReference>
<dbReference type="AlphaFoldDB" id="A0A1H5AUX6"/>
<protein>
    <recommendedName>
        <fullName evidence="3">Restriction endonuclease</fullName>
    </recommendedName>
</protein>
<name>A0A1H5AUX6_9PSED</name>
<evidence type="ECO:0008006" key="3">
    <source>
        <dbReference type="Google" id="ProtNLM"/>
    </source>
</evidence>
<organism evidence="1 2">
    <name type="scientific">Pseudomonas migulae</name>
    <dbReference type="NCBI Taxonomy" id="78543"/>
    <lineage>
        <taxon>Bacteria</taxon>
        <taxon>Pseudomonadati</taxon>
        <taxon>Pseudomonadota</taxon>
        <taxon>Gammaproteobacteria</taxon>
        <taxon>Pseudomonadales</taxon>
        <taxon>Pseudomonadaceae</taxon>
        <taxon>Pseudomonas</taxon>
    </lineage>
</organism>
<evidence type="ECO:0000313" key="1">
    <source>
        <dbReference type="EMBL" id="SED45641.1"/>
    </source>
</evidence>
<reference evidence="1 2" key="1">
    <citation type="submission" date="2016-10" db="EMBL/GenBank/DDBJ databases">
        <authorList>
            <person name="de Groot N.N."/>
        </authorList>
    </citation>
    <scope>NUCLEOTIDE SEQUENCE [LARGE SCALE GENOMIC DNA]</scope>
    <source>
        <strain evidence="1 2">BS3662</strain>
    </source>
</reference>